<dbReference type="Pfam" id="PF23598">
    <property type="entry name" value="LRR_14"/>
    <property type="match status" value="1"/>
</dbReference>
<organism evidence="5 7">
    <name type="scientific">Ficus carica</name>
    <name type="common">Common fig</name>
    <dbReference type="NCBI Taxonomy" id="3494"/>
    <lineage>
        <taxon>Eukaryota</taxon>
        <taxon>Viridiplantae</taxon>
        <taxon>Streptophyta</taxon>
        <taxon>Embryophyta</taxon>
        <taxon>Tracheophyta</taxon>
        <taxon>Spermatophyta</taxon>
        <taxon>Magnoliopsida</taxon>
        <taxon>eudicotyledons</taxon>
        <taxon>Gunneridae</taxon>
        <taxon>Pentapetalae</taxon>
        <taxon>rosids</taxon>
        <taxon>fabids</taxon>
        <taxon>Rosales</taxon>
        <taxon>Moraceae</taxon>
        <taxon>Ficeae</taxon>
        <taxon>Ficus</taxon>
    </lineage>
</organism>
<keyword evidence="7" id="KW-1185">Reference proteome</keyword>
<accession>A0AA88JCQ5</accession>
<dbReference type="InterPro" id="IPR045344">
    <property type="entry name" value="C-JID"/>
</dbReference>
<reference evidence="5" key="1">
    <citation type="submission" date="2023-07" db="EMBL/GenBank/DDBJ databases">
        <title>draft genome sequence of fig (Ficus carica).</title>
        <authorList>
            <person name="Takahashi T."/>
            <person name="Nishimura K."/>
        </authorList>
    </citation>
    <scope>NUCLEOTIDE SEQUENCE</scope>
</reference>
<evidence type="ECO:0000256" key="2">
    <source>
        <dbReference type="ARBA" id="ARBA00022737"/>
    </source>
</evidence>
<dbReference type="InterPro" id="IPR050715">
    <property type="entry name" value="LRR-SigEffector_domain"/>
</dbReference>
<evidence type="ECO:0000259" key="3">
    <source>
        <dbReference type="Pfam" id="PF20160"/>
    </source>
</evidence>
<evidence type="ECO:0000313" key="5">
    <source>
        <dbReference type="EMBL" id="GMN69005.1"/>
    </source>
</evidence>
<keyword evidence="1" id="KW-0433">Leucine-rich repeat</keyword>
<dbReference type="InterPro" id="IPR032675">
    <property type="entry name" value="LRR_dom_sf"/>
</dbReference>
<evidence type="ECO:0000256" key="1">
    <source>
        <dbReference type="ARBA" id="ARBA00022614"/>
    </source>
</evidence>
<dbReference type="Gene3D" id="3.80.10.10">
    <property type="entry name" value="Ribonuclease Inhibitor"/>
    <property type="match status" value="1"/>
</dbReference>
<proteinExistence type="predicted"/>
<dbReference type="SUPFAM" id="SSF52058">
    <property type="entry name" value="L domain-like"/>
    <property type="match status" value="1"/>
</dbReference>
<comment type="caution">
    <text evidence="5">The sequence shown here is derived from an EMBL/GenBank/DDBJ whole genome shotgun (WGS) entry which is preliminary data.</text>
</comment>
<protein>
    <submittedName>
        <fullName evidence="5">Uncharacterized protein</fullName>
    </submittedName>
</protein>
<dbReference type="Pfam" id="PF20160">
    <property type="entry name" value="C-JID"/>
    <property type="match status" value="1"/>
</dbReference>
<feature type="domain" description="Disease resistance R13L4/SHOC-2-like LRR" evidence="4">
    <location>
        <begin position="44"/>
        <end position="145"/>
    </location>
</feature>
<evidence type="ECO:0000259" key="4">
    <source>
        <dbReference type="Pfam" id="PF23598"/>
    </source>
</evidence>
<dbReference type="InterPro" id="IPR055414">
    <property type="entry name" value="LRR_R13L4/SHOC2-like"/>
</dbReference>
<evidence type="ECO:0000313" key="6">
    <source>
        <dbReference type="EMBL" id="GMN69006.1"/>
    </source>
</evidence>
<sequence>MNFVLAHRALIASPLGSICGVTLGHLKLDFCIILKVVEKISGNLKELHLSYTSVAELPASIWSLHDLVYLNLSGCESLKSVPNDIQKLMSLKRLDLSGCSSLDKLSNEIGCLSQLEKISLDGNNIMEIPVSIKNLSKLNELSICICKRLQSLPELPLSLELLDASGCISLQTISNSRGAGIQGLRSDNHVMICRKFFYADCLKLDQNKRNNIVSEFQLRTLDSSINSVPSHGILKIPIWFTDRSESSSIKVELSSNWHNTNFLGFALCAVVAGDTSHLNLSCEANFKTNNAKSCEVHWEFNNFDTNYDRFKTHNLFMWYKHENFHDYLDALEVSFRFKAKYSGEDKVRACGIRLLCRQDAEELGITIKFGKSNVTSSTGAVNFDTGEPLAKRVKSFNS</sequence>
<feature type="domain" description="C-JID" evidence="3">
    <location>
        <begin position="235"/>
        <end position="360"/>
    </location>
</feature>
<dbReference type="Proteomes" id="UP001187192">
    <property type="component" value="Unassembled WGS sequence"/>
</dbReference>
<dbReference type="AlphaFoldDB" id="A0AA88JCQ5"/>
<evidence type="ECO:0000313" key="7">
    <source>
        <dbReference type="Proteomes" id="UP001187192"/>
    </source>
</evidence>
<dbReference type="EMBL" id="BTGU01000747">
    <property type="protein sequence ID" value="GMN69005.1"/>
    <property type="molecule type" value="Genomic_DNA"/>
</dbReference>
<gene>
    <name evidence="5" type="ORF">TIFTF001_038052</name>
    <name evidence="6" type="ORF">TIFTF001_038057</name>
</gene>
<dbReference type="PANTHER" id="PTHR45752:SF194">
    <property type="entry name" value="NB-ARC DOMAIN-CONTAINING PROTEIN"/>
    <property type="match status" value="1"/>
</dbReference>
<name>A0AA88JCQ5_FICCA</name>
<dbReference type="EMBL" id="BTGU01000748">
    <property type="protein sequence ID" value="GMN69006.1"/>
    <property type="molecule type" value="Genomic_DNA"/>
</dbReference>
<keyword evidence="2" id="KW-0677">Repeat</keyword>
<dbReference type="PANTHER" id="PTHR45752">
    <property type="entry name" value="LEUCINE-RICH REPEAT-CONTAINING"/>
    <property type="match status" value="1"/>
</dbReference>